<dbReference type="EMBL" id="BMWG01000019">
    <property type="protein sequence ID" value="GGZ50017.1"/>
    <property type="molecule type" value="Genomic_DNA"/>
</dbReference>
<organism evidence="1 2">
    <name type="scientific">Streptomyces inusitatus</name>
    <dbReference type="NCBI Taxonomy" id="68221"/>
    <lineage>
        <taxon>Bacteria</taxon>
        <taxon>Bacillati</taxon>
        <taxon>Actinomycetota</taxon>
        <taxon>Actinomycetes</taxon>
        <taxon>Kitasatosporales</taxon>
        <taxon>Streptomycetaceae</taxon>
        <taxon>Streptomyces</taxon>
    </lineage>
</organism>
<proteinExistence type="predicted"/>
<dbReference type="Proteomes" id="UP000630936">
    <property type="component" value="Unassembled WGS sequence"/>
</dbReference>
<reference evidence="1" key="2">
    <citation type="submission" date="2020-09" db="EMBL/GenBank/DDBJ databases">
        <authorList>
            <person name="Sun Q."/>
            <person name="Ohkuma M."/>
        </authorList>
    </citation>
    <scope>NUCLEOTIDE SEQUENCE</scope>
    <source>
        <strain evidence="1">JCM 4988</strain>
    </source>
</reference>
<name>A0A918QII5_9ACTN</name>
<accession>A0A918QII5</accession>
<protein>
    <submittedName>
        <fullName evidence="1">Uncharacterized protein</fullName>
    </submittedName>
</protein>
<comment type="caution">
    <text evidence="1">The sequence shown here is derived from an EMBL/GenBank/DDBJ whole genome shotgun (WGS) entry which is preliminary data.</text>
</comment>
<gene>
    <name evidence="1" type="ORF">GCM10010387_50410</name>
</gene>
<dbReference type="AlphaFoldDB" id="A0A918QII5"/>
<sequence>MFPFLGFDAMEVWNGLWRTRRSSDEAACQFGQALMEVGAAFVADPESFELVQPGEGPFHHPTDFAEP</sequence>
<reference evidence="1" key="1">
    <citation type="journal article" date="2014" name="Int. J. Syst. Evol. Microbiol.">
        <title>Complete genome sequence of Corynebacterium casei LMG S-19264T (=DSM 44701T), isolated from a smear-ripened cheese.</title>
        <authorList>
            <consortium name="US DOE Joint Genome Institute (JGI-PGF)"/>
            <person name="Walter F."/>
            <person name="Albersmeier A."/>
            <person name="Kalinowski J."/>
            <person name="Ruckert C."/>
        </authorList>
    </citation>
    <scope>NUCLEOTIDE SEQUENCE</scope>
    <source>
        <strain evidence="1">JCM 4988</strain>
    </source>
</reference>
<keyword evidence="2" id="KW-1185">Reference proteome</keyword>
<evidence type="ECO:0000313" key="2">
    <source>
        <dbReference type="Proteomes" id="UP000630936"/>
    </source>
</evidence>
<evidence type="ECO:0000313" key="1">
    <source>
        <dbReference type="EMBL" id="GGZ50017.1"/>
    </source>
</evidence>